<dbReference type="AlphaFoldDB" id="A4L312"/>
<keyword evidence="3 6" id="KW-0227">DNA damage</keyword>
<dbReference type="SUPFAM" id="SSF52980">
    <property type="entry name" value="Restriction endonuclease-like"/>
    <property type="match status" value="1"/>
</dbReference>
<dbReference type="Pfam" id="PF04480">
    <property type="entry name" value="DUF559"/>
    <property type="match status" value="1"/>
</dbReference>
<dbReference type="CDD" id="cd00221">
    <property type="entry name" value="Vsr"/>
    <property type="match status" value="1"/>
</dbReference>
<protein>
    <recommendedName>
        <fullName evidence="6">Very short patch repair endonuclease</fullName>
        <ecNumber evidence="6">3.1.-.-</ecNumber>
    </recommendedName>
</protein>
<evidence type="ECO:0000313" key="8">
    <source>
        <dbReference type="EMBL" id="ABO38151.1"/>
    </source>
</evidence>
<keyword evidence="4 6" id="KW-0378">Hydrolase</keyword>
<dbReference type="InterPro" id="IPR011335">
    <property type="entry name" value="Restrct_endonuc-II-like"/>
</dbReference>
<dbReference type="GO" id="GO:0004519">
    <property type="term" value="F:endonuclease activity"/>
    <property type="evidence" value="ECO:0007669"/>
    <property type="project" value="UniProtKB-KW"/>
</dbReference>
<dbReference type="InterPro" id="IPR007569">
    <property type="entry name" value="DUF559"/>
</dbReference>
<evidence type="ECO:0000256" key="6">
    <source>
        <dbReference type="PIRNR" id="PIRNR018267"/>
    </source>
</evidence>
<name>A4L312_9DEIN</name>
<organism evidence="8">
    <name type="scientific">Thermus sp. manalii</name>
    <dbReference type="NCBI Taxonomy" id="349994"/>
    <lineage>
        <taxon>Bacteria</taxon>
        <taxon>Thermotogati</taxon>
        <taxon>Deinococcota</taxon>
        <taxon>Deinococci</taxon>
        <taxon>Thermales</taxon>
        <taxon>Thermaceae</taxon>
        <taxon>Thermus</taxon>
    </lineage>
</organism>
<dbReference type="EMBL" id="EF426476">
    <property type="protein sequence ID" value="ABO38151.1"/>
    <property type="molecule type" value="Genomic_DNA"/>
</dbReference>
<evidence type="ECO:0000256" key="1">
    <source>
        <dbReference type="ARBA" id="ARBA00022722"/>
    </source>
</evidence>
<feature type="domain" description="DUF559" evidence="7">
    <location>
        <begin position="89"/>
        <end position="131"/>
    </location>
</feature>
<keyword evidence="5 6" id="KW-0234">DNA repair</keyword>
<comment type="function">
    <text evidence="6">May nick specific sequences that contain T:G mispairs resulting from m5C-deamination.</text>
</comment>
<dbReference type="GO" id="GO:0016787">
    <property type="term" value="F:hydrolase activity"/>
    <property type="evidence" value="ECO:0007669"/>
    <property type="project" value="UniProtKB-KW"/>
</dbReference>
<dbReference type="GO" id="GO:0006298">
    <property type="term" value="P:mismatch repair"/>
    <property type="evidence" value="ECO:0007669"/>
    <property type="project" value="UniProtKB-UniRule"/>
</dbReference>
<gene>
    <name evidence="8" type="primary">V.tspMI</name>
</gene>
<keyword evidence="1 6" id="KW-0540">Nuclease</keyword>
<reference evidence="8" key="1">
    <citation type="journal article" date="2007" name="Nucleic Acids Res.">
        <title>Selection of restriction endonucleases using artificial cells.</title>
        <authorList>
            <person name="Zheng Y."/>
            <person name="Roberts R.J."/>
        </authorList>
    </citation>
    <scope>NUCLEOTIDE SEQUENCE</scope>
    <source>
        <strain evidence="8">Manalii</strain>
    </source>
</reference>
<keyword evidence="2 6" id="KW-0255">Endonuclease</keyword>
<dbReference type="InterPro" id="IPR004603">
    <property type="entry name" value="DNA_mismatch_endonuc_vsr"/>
</dbReference>
<dbReference type="Gene3D" id="3.40.960.10">
    <property type="entry name" value="VSR Endonuclease"/>
    <property type="match status" value="1"/>
</dbReference>
<dbReference type="PIRSF" id="PIRSF018267">
    <property type="entry name" value="VSR_endonuc"/>
    <property type="match status" value="1"/>
</dbReference>
<accession>A4L312</accession>
<dbReference type="NCBIfam" id="TIGR00632">
    <property type="entry name" value="vsr"/>
    <property type="match status" value="1"/>
</dbReference>
<evidence type="ECO:0000256" key="2">
    <source>
        <dbReference type="ARBA" id="ARBA00022759"/>
    </source>
</evidence>
<comment type="similarity">
    <text evidence="6">Belongs to the vsr family.</text>
</comment>
<dbReference type="REBASE" id="13619">
    <property type="entry name" value="V.TspMIP"/>
</dbReference>
<dbReference type="Pfam" id="PF03852">
    <property type="entry name" value="Vsr"/>
    <property type="match status" value="1"/>
</dbReference>
<sequence>MDIFTPEKRSELMRKVKTSSTGPEVKLRRLLRVAGIRGYRIKNNLPGRPDVVFPKRKVAIFVDGCFWHGCPVCNKKPKTNAEFWRRKIKENRQRDARVDELLARQGWSVVRIWEHELKKAPQEAVARVIGALEGRSGL</sequence>
<evidence type="ECO:0000256" key="5">
    <source>
        <dbReference type="ARBA" id="ARBA00023204"/>
    </source>
</evidence>
<proteinExistence type="inferred from homology"/>
<evidence type="ECO:0000256" key="3">
    <source>
        <dbReference type="ARBA" id="ARBA00022763"/>
    </source>
</evidence>
<evidence type="ECO:0000256" key="4">
    <source>
        <dbReference type="ARBA" id="ARBA00022801"/>
    </source>
</evidence>
<evidence type="ECO:0000259" key="7">
    <source>
        <dbReference type="Pfam" id="PF04480"/>
    </source>
</evidence>
<dbReference type="EC" id="3.1.-.-" evidence="6"/>